<organism evidence="1 2">
    <name type="scientific">Ruminococcus albus 8</name>
    <dbReference type="NCBI Taxonomy" id="246199"/>
    <lineage>
        <taxon>Bacteria</taxon>
        <taxon>Bacillati</taxon>
        <taxon>Bacillota</taxon>
        <taxon>Clostridia</taxon>
        <taxon>Eubacteriales</taxon>
        <taxon>Oscillospiraceae</taxon>
        <taxon>Ruminococcus</taxon>
    </lineage>
</organism>
<evidence type="ECO:0000313" key="2">
    <source>
        <dbReference type="Proteomes" id="UP000004259"/>
    </source>
</evidence>
<comment type="caution">
    <text evidence="1">The sequence shown here is derived from an EMBL/GenBank/DDBJ whole genome shotgun (WGS) entry which is preliminary data.</text>
</comment>
<dbReference type="Proteomes" id="UP000004259">
    <property type="component" value="Unassembled WGS sequence"/>
</dbReference>
<dbReference type="EMBL" id="ADKM02000008">
    <property type="protein sequence ID" value="EGC04802.1"/>
    <property type="molecule type" value="Genomic_DNA"/>
</dbReference>
<name>E9S7B0_RUMAL</name>
<sequence>MERDICLNIHYSAPEEVWKIIDEVYRSMGYWYGIENGCPTWKGDGTELCASVEPSGIQISGEMPDDMWKKWYGELTSKLTEKLGYPIGEPEDGYKFKYWEPFKKNYADIKTIDSKMIVFKDYATFFFEDFTEFKSEFSAECPRFVLSSELMELRIYFVSENSNKDMQDFCCELKRLGLTITE</sequence>
<dbReference type="eggNOG" id="ENOG5032TJN">
    <property type="taxonomic scope" value="Bacteria"/>
</dbReference>
<protein>
    <submittedName>
        <fullName evidence="1">Uncharacterized protein</fullName>
    </submittedName>
</protein>
<accession>E9S7B0</accession>
<reference evidence="1 2" key="1">
    <citation type="submission" date="2011-02" db="EMBL/GenBank/DDBJ databases">
        <authorList>
            <person name="Nelson K.E."/>
            <person name="Sutton G."/>
            <person name="Torralba M."/>
            <person name="Durkin S."/>
            <person name="Harkins D."/>
            <person name="Montgomery R."/>
            <person name="Ziemer C."/>
            <person name="Klaassens E."/>
            <person name="Ocuiv P."/>
            <person name="Morrison M."/>
        </authorList>
    </citation>
    <scope>NUCLEOTIDE SEQUENCE [LARGE SCALE GENOMIC DNA]</scope>
    <source>
        <strain evidence="1 2">8</strain>
    </source>
</reference>
<evidence type="ECO:0000313" key="1">
    <source>
        <dbReference type="EMBL" id="EGC04802.1"/>
    </source>
</evidence>
<dbReference type="AlphaFoldDB" id="E9S7B0"/>
<keyword evidence="2" id="KW-1185">Reference proteome</keyword>
<proteinExistence type="predicted"/>
<gene>
    <name evidence="1" type="ORF">CUS_6121</name>
</gene>